<sequence length="109" mass="12301">IFGLNYLAASAILLGCGVHTREWILSQLERPVAYGDIWVKNGVKRKNKKRTSQLERPVAYGDICRIDGSNITRRLLDFYRTKLQRSIGLLKESKEVIGEVANGIVLTNN</sequence>
<proteinExistence type="predicted"/>
<evidence type="ECO:0000313" key="1">
    <source>
        <dbReference type="EMBL" id="GEY60551.1"/>
    </source>
</evidence>
<comment type="caution">
    <text evidence="1">The sequence shown here is derived from an EMBL/GenBank/DDBJ whole genome shotgun (WGS) entry which is preliminary data.</text>
</comment>
<dbReference type="AlphaFoldDB" id="A0A699HX35"/>
<reference evidence="1" key="1">
    <citation type="journal article" date="2019" name="Sci. Rep.">
        <title>Draft genome of Tanacetum cinerariifolium, the natural source of mosquito coil.</title>
        <authorList>
            <person name="Yamashiro T."/>
            <person name="Shiraishi A."/>
            <person name="Satake H."/>
            <person name="Nakayama K."/>
        </authorList>
    </citation>
    <scope>NUCLEOTIDE SEQUENCE</scope>
</reference>
<protein>
    <submittedName>
        <fullName evidence="1">Uncharacterized protein</fullName>
    </submittedName>
</protein>
<gene>
    <name evidence="1" type="ORF">Tci_432525</name>
</gene>
<organism evidence="1">
    <name type="scientific">Tanacetum cinerariifolium</name>
    <name type="common">Dalmatian daisy</name>
    <name type="synonym">Chrysanthemum cinerariifolium</name>
    <dbReference type="NCBI Taxonomy" id="118510"/>
    <lineage>
        <taxon>Eukaryota</taxon>
        <taxon>Viridiplantae</taxon>
        <taxon>Streptophyta</taxon>
        <taxon>Embryophyta</taxon>
        <taxon>Tracheophyta</taxon>
        <taxon>Spermatophyta</taxon>
        <taxon>Magnoliopsida</taxon>
        <taxon>eudicotyledons</taxon>
        <taxon>Gunneridae</taxon>
        <taxon>Pentapetalae</taxon>
        <taxon>asterids</taxon>
        <taxon>campanulids</taxon>
        <taxon>Asterales</taxon>
        <taxon>Asteraceae</taxon>
        <taxon>Asteroideae</taxon>
        <taxon>Anthemideae</taxon>
        <taxon>Anthemidinae</taxon>
        <taxon>Tanacetum</taxon>
    </lineage>
</organism>
<name>A0A699HX35_TANCI</name>
<accession>A0A699HX35</accession>
<feature type="non-terminal residue" evidence="1">
    <location>
        <position position="1"/>
    </location>
</feature>
<dbReference type="EMBL" id="BKCJ010192913">
    <property type="protein sequence ID" value="GEY60551.1"/>
    <property type="molecule type" value="Genomic_DNA"/>
</dbReference>